<dbReference type="InterPro" id="IPR011048">
    <property type="entry name" value="Haem_d1_sf"/>
</dbReference>
<organism evidence="4 5">
    <name type="scientific">Solitalea agri</name>
    <dbReference type="NCBI Taxonomy" id="2953739"/>
    <lineage>
        <taxon>Bacteria</taxon>
        <taxon>Pseudomonadati</taxon>
        <taxon>Bacteroidota</taxon>
        <taxon>Sphingobacteriia</taxon>
        <taxon>Sphingobacteriales</taxon>
        <taxon>Sphingobacteriaceae</taxon>
        <taxon>Solitalea</taxon>
    </lineage>
</organism>
<accession>A0A9X2F5S9</accession>
<keyword evidence="2" id="KW-0119">Carbohydrate metabolism</keyword>
<comment type="similarity">
    <text evidence="1">Belongs to the cycloisomerase 2 family.</text>
</comment>
<keyword evidence="2" id="KW-0313">Glucose metabolism</keyword>
<dbReference type="FunFam" id="2.130.10.10:FF:000306">
    <property type="entry name" value="3-carboxymuconate cyclase"/>
    <property type="match status" value="1"/>
</dbReference>
<keyword evidence="5" id="KW-1185">Reference proteome</keyword>
<dbReference type="GO" id="GO:0017057">
    <property type="term" value="F:6-phosphogluconolactonase activity"/>
    <property type="evidence" value="ECO:0007669"/>
    <property type="project" value="TreeGrafter"/>
</dbReference>
<sequence>MNLAVKKSLFLFLLFLFSLVQVKAQAPAADYFLLVGTYTDTKSEGIYVYRFNPVTNKFTYVSTAKAENPSYLAISPNKKIVYAVNENGDNKGTISSFTFNNKTGALKQVSKQPTNGSHPCYVDVDASGKNVVATNYSSGDFVMYKSSGDGSLTPAVQTIKDEGSGAVADRQEGPHVHSAQFSPDGSFVFVADLGNDRLYKYNFYPESPSEVLTPGAPAFYSLPAGSGPRHFAFHPNRKYCYLLNELSGKLVAYSYAQGELKELQSVASDKTAGENNKGCADIHLTPNGKFLYTTNRVTSNEIVAYKVEVDGKLTEVARYKTGTHPRNFVIDPSGKFLLVANRDSNSIVLYKINQETGKLDDTKVSLTVDKPVCLKMIRTVK</sequence>
<dbReference type="EMBL" id="JAMWYS010000024">
    <property type="protein sequence ID" value="MCO4292413.1"/>
    <property type="molecule type" value="Genomic_DNA"/>
</dbReference>
<evidence type="ECO:0000313" key="5">
    <source>
        <dbReference type="Proteomes" id="UP001155182"/>
    </source>
</evidence>
<protein>
    <submittedName>
        <fullName evidence="4">Lactonase family protein</fullName>
    </submittedName>
</protein>
<comment type="caution">
    <text evidence="4">The sequence shown here is derived from an EMBL/GenBank/DDBJ whole genome shotgun (WGS) entry which is preliminary data.</text>
</comment>
<dbReference type="GO" id="GO:0005829">
    <property type="term" value="C:cytosol"/>
    <property type="evidence" value="ECO:0007669"/>
    <property type="project" value="TreeGrafter"/>
</dbReference>
<dbReference type="GO" id="GO:0006006">
    <property type="term" value="P:glucose metabolic process"/>
    <property type="evidence" value="ECO:0007669"/>
    <property type="project" value="UniProtKB-KW"/>
</dbReference>
<dbReference type="Gene3D" id="2.130.10.10">
    <property type="entry name" value="YVTN repeat-like/Quinoprotein amine dehydrogenase"/>
    <property type="match status" value="1"/>
</dbReference>
<evidence type="ECO:0000256" key="3">
    <source>
        <dbReference type="SAM" id="SignalP"/>
    </source>
</evidence>
<evidence type="ECO:0000256" key="2">
    <source>
        <dbReference type="ARBA" id="ARBA00022526"/>
    </source>
</evidence>
<proteinExistence type="inferred from homology"/>
<evidence type="ECO:0000256" key="1">
    <source>
        <dbReference type="ARBA" id="ARBA00005564"/>
    </source>
</evidence>
<dbReference type="AlphaFoldDB" id="A0A9X2F5S9"/>
<dbReference type="PANTHER" id="PTHR30344:SF1">
    <property type="entry name" value="6-PHOSPHOGLUCONOLACTONASE"/>
    <property type="match status" value="1"/>
</dbReference>
<dbReference type="Proteomes" id="UP001155182">
    <property type="component" value="Unassembled WGS sequence"/>
</dbReference>
<dbReference type="RefSeq" id="WP_252586799.1">
    <property type="nucleotide sequence ID" value="NZ_JAMWYS010000024.1"/>
</dbReference>
<feature type="chain" id="PRO_5040886887" evidence="3">
    <location>
        <begin position="29"/>
        <end position="381"/>
    </location>
</feature>
<reference evidence="4" key="1">
    <citation type="submission" date="2022-06" db="EMBL/GenBank/DDBJ databases">
        <title>Solitalea sp. MAHUQ-68 isolated from rhizospheric soil.</title>
        <authorList>
            <person name="Huq M.A."/>
        </authorList>
    </citation>
    <scope>NUCLEOTIDE SEQUENCE</scope>
    <source>
        <strain evidence="4">MAHUQ-68</strain>
    </source>
</reference>
<dbReference type="InterPro" id="IPR019405">
    <property type="entry name" value="Lactonase_7-beta_prop"/>
</dbReference>
<keyword evidence="3" id="KW-0732">Signal</keyword>
<feature type="signal peptide" evidence="3">
    <location>
        <begin position="1"/>
        <end position="28"/>
    </location>
</feature>
<dbReference type="PANTHER" id="PTHR30344">
    <property type="entry name" value="6-PHOSPHOGLUCONOLACTONASE-RELATED"/>
    <property type="match status" value="1"/>
</dbReference>
<gene>
    <name evidence="4" type="ORF">NF867_06005</name>
</gene>
<dbReference type="InterPro" id="IPR050282">
    <property type="entry name" value="Cycloisomerase_2"/>
</dbReference>
<dbReference type="SUPFAM" id="SSF51004">
    <property type="entry name" value="C-terminal (heme d1) domain of cytochrome cd1-nitrite reductase"/>
    <property type="match status" value="1"/>
</dbReference>
<name>A0A9X2F5S9_9SPHI</name>
<dbReference type="InterPro" id="IPR015943">
    <property type="entry name" value="WD40/YVTN_repeat-like_dom_sf"/>
</dbReference>
<dbReference type="Pfam" id="PF10282">
    <property type="entry name" value="Lactonase"/>
    <property type="match status" value="1"/>
</dbReference>
<evidence type="ECO:0000313" key="4">
    <source>
        <dbReference type="EMBL" id="MCO4292413.1"/>
    </source>
</evidence>